<evidence type="ECO:0000259" key="4">
    <source>
        <dbReference type="Pfam" id="PF03816"/>
    </source>
</evidence>
<dbReference type="PANTHER" id="PTHR33392:SF6">
    <property type="entry name" value="POLYISOPRENYL-TEICHOIC ACID--PEPTIDOGLYCAN TEICHOIC ACID TRANSFERASE TAGU"/>
    <property type="match status" value="1"/>
</dbReference>
<dbReference type="RefSeq" id="WP_106583472.1">
    <property type="nucleotide sequence ID" value="NZ_PYGA01000009.1"/>
</dbReference>
<feature type="region of interest" description="Disordered" evidence="2">
    <location>
        <begin position="463"/>
        <end position="490"/>
    </location>
</feature>
<dbReference type="Gene3D" id="3.40.630.190">
    <property type="entry name" value="LCP protein"/>
    <property type="match status" value="1"/>
</dbReference>
<evidence type="ECO:0000313" key="7">
    <source>
        <dbReference type="Proteomes" id="UP000240542"/>
    </source>
</evidence>
<proteinExistence type="inferred from homology"/>
<keyword evidence="3" id="KW-0812">Transmembrane</keyword>
<feature type="region of interest" description="Disordered" evidence="2">
    <location>
        <begin position="342"/>
        <end position="376"/>
    </location>
</feature>
<evidence type="ECO:0000313" key="6">
    <source>
        <dbReference type="EMBL" id="PSK97073.1"/>
    </source>
</evidence>
<protein>
    <submittedName>
        <fullName evidence="6">LytR family transcriptional attenuator</fullName>
    </submittedName>
</protein>
<organism evidence="6 7">
    <name type="scientific">Murinocardiopsis flavida</name>
    <dbReference type="NCBI Taxonomy" id="645275"/>
    <lineage>
        <taxon>Bacteria</taxon>
        <taxon>Bacillati</taxon>
        <taxon>Actinomycetota</taxon>
        <taxon>Actinomycetes</taxon>
        <taxon>Streptosporangiales</taxon>
        <taxon>Nocardiopsidaceae</taxon>
        <taxon>Murinocardiopsis</taxon>
    </lineage>
</organism>
<dbReference type="Pfam" id="PF13399">
    <property type="entry name" value="LytR_C"/>
    <property type="match status" value="1"/>
</dbReference>
<comment type="caution">
    <text evidence="6">The sequence shown here is derived from an EMBL/GenBank/DDBJ whole genome shotgun (WGS) entry which is preliminary data.</text>
</comment>
<feature type="compositionally biased region" description="Gly residues" evidence="2">
    <location>
        <begin position="465"/>
        <end position="477"/>
    </location>
</feature>
<dbReference type="InterPro" id="IPR050922">
    <property type="entry name" value="LytR/CpsA/Psr_CW_biosynth"/>
</dbReference>
<feature type="compositionally biased region" description="Low complexity" evidence="2">
    <location>
        <begin position="478"/>
        <end position="490"/>
    </location>
</feature>
<dbReference type="InterPro" id="IPR004474">
    <property type="entry name" value="LytR_CpsA_psr"/>
</dbReference>
<dbReference type="Proteomes" id="UP000240542">
    <property type="component" value="Unassembled WGS sequence"/>
</dbReference>
<keyword evidence="3" id="KW-0472">Membrane</keyword>
<gene>
    <name evidence="6" type="ORF">CLV63_10976</name>
</gene>
<feature type="transmembrane region" description="Helical" evidence="3">
    <location>
        <begin position="26"/>
        <end position="51"/>
    </location>
</feature>
<evidence type="ECO:0000256" key="2">
    <source>
        <dbReference type="SAM" id="MobiDB-lite"/>
    </source>
</evidence>
<accession>A0A2P8DIL8</accession>
<evidence type="ECO:0000256" key="3">
    <source>
        <dbReference type="SAM" id="Phobius"/>
    </source>
</evidence>
<evidence type="ECO:0000259" key="5">
    <source>
        <dbReference type="Pfam" id="PF13399"/>
    </source>
</evidence>
<evidence type="ECO:0000256" key="1">
    <source>
        <dbReference type="ARBA" id="ARBA00006068"/>
    </source>
</evidence>
<keyword evidence="7" id="KW-1185">Reference proteome</keyword>
<name>A0A2P8DIL8_9ACTN</name>
<dbReference type="NCBIfam" id="TIGR00350">
    <property type="entry name" value="lytR_cpsA_psr"/>
    <property type="match status" value="1"/>
</dbReference>
<sequence length="490" mass="50967">MASRRSRSARSTASQRTPRARREGRLGLGAWAAIATTAAVIAGSLGGYGFYWDLTGNITTEDVEFGEFGDRPGKIEGAMNLMLVGSDVRTGENAKYGAAEGERPDTLVIAHISPGRQGAIMVNLPRDTMLELPACRKVGDKPGYAPHSGMIGDTMSLGGVECLWKTVEKLTGIHIDHFVSVDFGGFKGMVDSLGGVDMCIPKPLQDKKAKLNLKAGEQRLNGEQSLAFVRSRYSQGDGTDLGRIERQQEFMGAMLKKVMSSDILTSPSNLRGFLGAVTDSITVDEELTVDTMMDIAIAMREVDLENIEFVTVPNGAHPADPNRVAWSEPAAGELFKAIAKDADSLPGKGKGDKGDKKGGGGGAKKDDAPAVPPGDVSVEVINGTGTPGLGTQVAELLGGKDFQVAGSGNPQGEVPAETTVYYGEGKKGHAKALADTLENAKVAADPALDSTVRLVMAADWKGLSGDSGGDSGGGGATPDGTTAADAKNAC</sequence>
<dbReference type="AlphaFoldDB" id="A0A2P8DIL8"/>
<feature type="domain" description="LytR/CpsA/Psr regulator C-terminal" evidence="5">
    <location>
        <begin position="375"/>
        <end position="460"/>
    </location>
</feature>
<feature type="region of interest" description="Disordered" evidence="2">
    <location>
        <begin position="1"/>
        <end position="22"/>
    </location>
</feature>
<dbReference type="Pfam" id="PF03816">
    <property type="entry name" value="LytR_cpsA_psr"/>
    <property type="match status" value="1"/>
</dbReference>
<dbReference type="PANTHER" id="PTHR33392">
    <property type="entry name" value="POLYISOPRENYL-TEICHOIC ACID--PEPTIDOGLYCAN TEICHOIC ACID TRANSFERASE TAGU"/>
    <property type="match status" value="1"/>
</dbReference>
<dbReference type="OrthoDB" id="5168236at2"/>
<dbReference type="EMBL" id="PYGA01000009">
    <property type="protein sequence ID" value="PSK97073.1"/>
    <property type="molecule type" value="Genomic_DNA"/>
</dbReference>
<reference evidence="6 7" key="1">
    <citation type="submission" date="2018-03" db="EMBL/GenBank/DDBJ databases">
        <title>Genomic Encyclopedia of Archaeal and Bacterial Type Strains, Phase II (KMG-II): from individual species to whole genera.</title>
        <authorList>
            <person name="Goeker M."/>
        </authorList>
    </citation>
    <scope>NUCLEOTIDE SEQUENCE [LARGE SCALE GENOMIC DNA]</scope>
    <source>
        <strain evidence="6 7">DSM 45312</strain>
    </source>
</reference>
<dbReference type="Gene3D" id="3.30.70.2390">
    <property type="match status" value="1"/>
</dbReference>
<comment type="similarity">
    <text evidence="1">Belongs to the LytR/CpsA/Psr (LCP) family.</text>
</comment>
<keyword evidence="3" id="KW-1133">Transmembrane helix</keyword>
<feature type="domain" description="Cell envelope-related transcriptional attenuator" evidence="4">
    <location>
        <begin position="103"/>
        <end position="259"/>
    </location>
</feature>
<feature type="compositionally biased region" description="Basic and acidic residues" evidence="2">
    <location>
        <begin position="342"/>
        <end position="368"/>
    </location>
</feature>
<dbReference type="InterPro" id="IPR027381">
    <property type="entry name" value="LytR/CpsA/Psr_C"/>
</dbReference>